<gene>
    <name evidence="12" type="ORF">PNK_0288</name>
</gene>
<keyword evidence="2" id="KW-0813">Transport</keyword>
<dbReference type="InterPro" id="IPR011527">
    <property type="entry name" value="ABC1_TM_dom"/>
</dbReference>
<feature type="domain" description="ABC transporter" evidence="10">
    <location>
        <begin position="362"/>
        <end position="596"/>
    </location>
</feature>
<dbReference type="PANTHER" id="PTHR43394">
    <property type="entry name" value="ATP-DEPENDENT PERMEASE MDL1, MITOCHONDRIAL"/>
    <property type="match status" value="1"/>
</dbReference>
<keyword evidence="6 12" id="KW-0067">ATP-binding</keyword>
<feature type="domain" description="ABC transmembrane type-1" evidence="11">
    <location>
        <begin position="39"/>
        <end position="329"/>
    </location>
</feature>
<dbReference type="PATRIC" id="fig|389348.3.peg.326"/>
<proteinExistence type="predicted"/>
<dbReference type="EC" id="3.6.3.-" evidence="12"/>
<accession>A0A0U5JDH7</accession>
<dbReference type="SMART" id="SM00382">
    <property type="entry name" value="AAA"/>
    <property type="match status" value="1"/>
</dbReference>
<dbReference type="Proteomes" id="UP000069902">
    <property type="component" value="Chromosome cPNK"/>
</dbReference>
<evidence type="ECO:0000256" key="3">
    <source>
        <dbReference type="ARBA" id="ARBA00022475"/>
    </source>
</evidence>
<dbReference type="GO" id="GO:0016887">
    <property type="term" value="F:ATP hydrolysis activity"/>
    <property type="evidence" value="ECO:0007669"/>
    <property type="project" value="InterPro"/>
</dbReference>
<evidence type="ECO:0000256" key="1">
    <source>
        <dbReference type="ARBA" id="ARBA00004651"/>
    </source>
</evidence>
<dbReference type="PROSITE" id="PS50893">
    <property type="entry name" value="ABC_TRANSPORTER_2"/>
    <property type="match status" value="1"/>
</dbReference>
<keyword evidence="12" id="KW-0378">Hydrolase</keyword>
<keyword evidence="8 9" id="KW-0472">Membrane</keyword>
<sequence length="601" mass="68820">MNEDFHQRYHHEDPKSQSVDYALIKRLLTYLQPYRYWVLAAITILLLSKALEAWVPIQIGHLTQFILTYQPQSSSSKVFFDQVMSQGLWILLWIMSSYLLDTINIFIKNRVGQQALLTLRTQVYGHIQKLPVAYYDRQAIGRLMTRTIHDVDQINQLFSESVIPIIGSLFLFTSILTGIFFINWKIGLGILAIMPFVWWFTRHFRHYQRISYQLVRAILSSMNAFMQEHLMGIGIIRSFNLYKQEKKTFDELNQDYFDASIETIHHFALFFAGIEWIQNVTLALVFVILVQFSGPEGFQAGTYFTISLYGLMVFRPLADLAERYNVLQSAIASAEKIFDILDTPLETAGAQPGLPLDAIHSIEFDQVWFAYEKEEWVLQGLSLCIQKGESVALVGMTGSGKTSVLNLLLRLYEFQKGSIKINGQDIRCYSVAALRRHFSVILQDPVIFSGTVEDNIALYDPTISLNQVKTSAAFVNLEPLIEKLPSRYQSHLRERGISLSAGEMQLISLARAVAHHRSVVIFDEATSNIDTHTERLIQDSLEKIFVSQTALIIAHRLSTVRDVNRIYVLADGKVAEDGTHVELMAREGVYENLYRLQFSNY</sequence>
<dbReference type="RefSeq" id="WP_059059848.1">
    <property type="nucleotide sequence ID" value="NZ_LN879502.1"/>
</dbReference>
<feature type="transmembrane region" description="Helical" evidence="9">
    <location>
        <begin position="157"/>
        <end position="176"/>
    </location>
</feature>
<evidence type="ECO:0000256" key="5">
    <source>
        <dbReference type="ARBA" id="ARBA00022741"/>
    </source>
</evidence>
<evidence type="ECO:0000256" key="6">
    <source>
        <dbReference type="ARBA" id="ARBA00022840"/>
    </source>
</evidence>
<evidence type="ECO:0000313" key="13">
    <source>
        <dbReference type="Proteomes" id="UP000069902"/>
    </source>
</evidence>
<dbReference type="InterPro" id="IPR039421">
    <property type="entry name" value="Type_1_exporter"/>
</dbReference>
<keyword evidence="13" id="KW-1185">Reference proteome</keyword>
<dbReference type="KEGG" id="pnl:PNK_0288"/>
<dbReference type="Gene3D" id="3.40.50.300">
    <property type="entry name" value="P-loop containing nucleotide triphosphate hydrolases"/>
    <property type="match status" value="1"/>
</dbReference>
<feature type="transmembrane region" description="Helical" evidence="9">
    <location>
        <begin position="267"/>
        <end position="292"/>
    </location>
</feature>
<dbReference type="STRING" id="389348.PNK_0288"/>
<evidence type="ECO:0000256" key="9">
    <source>
        <dbReference type="SAM" id="Phobius"/>
    </source>
</evidence>
<dbReference type="GO" id="GO:0015421">
    <property type="term" value="F:ABC-type oligopeptide transporter activity"/>
    <property type="evidence" value="ECO:0007669"/>
    <property type="project" value="TreeGrafter"/>
</dbReference>
<protein>
    <submittedName>
        <fullName evidence="12">ABC transporter ATP-binding protein</fullName>
        <ecNumber evidence="12">3.6.3.-</ecNumber>
    </submittedName>
</protein>
<organism evidence="12 13">
    <name type="scientific">Candidatus Protochlamydia naegleriophila</name>
    <dbReference type="NCBI Taxonomy" id="389348"/>
    <lineage>
        <taxon>Bacteria</taxon>
        <taxon>Pseudomonadati</taxon>
        <taxon>Chlamydiota</taxon>
        <taxon>Chlamydiia</taxon>
        <taxon>Parachlamydiales</taxon>
        <taxon>Parachlamydiaceae</taxon>
        <taxon>Candidatus Protochlamydia</taxon>
    </lineage>
</organism>
<evidence type="ECO:0000259" key="11">
    <source>
        <dbReference type="PROSITE" id="PS50929"/>
    </source>
</evidence>
<dbReference type="GO" id="GO:0005524">
    <property type="term" value="F:ATP binding"/>
    <property type="evidence" value="ECO:0007669"/>
    <property type="project" value="UniProtKB-KW"/>
</dbReference>
<keyword evidence="3" id="KW-1003">Cell membrane</keyword>
<dbReference type="InterPro" id="IPR017871">
    <property type="entry name" value="ABC_transporter-like_CS"/>
</dbReference>
<dbReference type="AlphaFoldDB" id="A0A0U5JDH7"/>
<dbReference type="InterPro" id="IPR036640">
    <property type="entry name" value="ABC1_TM_sf"/>
</dbReference>
<dbReference type="CDD" id="cd18544">
    <property type="entry name" value="ABC_6TM_TmrA_like"/>
    <property type="match status" value="1"/>
</dbReference>
<keyword evidence="5" id="KW-0547">Nucleotide-binding</keyword>
<dbReference type="PROSITE" id="PS00211">
    <property type="entry name" value="ABC_TRANSPORTER_1"/>
    <property type="match status" value="1"/>
</dbReference>
<dbReference type="PROSITE" id="PS50929">
    <property type="entry name" value="ABC_TM1F"/>
    <property type="match status" value="1"/>
</dbReference>
<dbReference type="Gene3D" id="1.20.1560.10">
    <property type="entry name" value="ABC transporter type 1, transmembrane domain"/>
    <property type="match status" value="1"/>
</dbReference>
<dbReference type="InParanoid" id="A0A0U5JDH7"/>
<evidence type="ECO:0000256" key="8">
    <source>
        <dbReference type="ARBA" id="ARBA00023136"/>
    </source>
</evidence>
<dbReference type="FunCoup" id="A0A0U5JDH7">
    <property type="interactions" value="34"/>
</dbReference>
<evidence type="ECO:0000259" key="10">
    <source>
        <dbReference type="PROSITE" id="PS50893"/>
    </source>
</evidence>
<evidence type="ECO:0000256" key="4">
    <source>
        <dbReference type="ARBA" id="ARBA00022692"/>
    </source>
</evidence>
<feature type="transmembrane region" description="Helical" evidence="9">
    <location>
        <begin position="36"/>
        <end position="59"/>
    </location>
</feature>
<dbReference type="GO" id="GO:0005886">
    <property type="term" value="C:plasma membrane"/>
    <property type="evidence" value="ECO:0007669"/>
    <property type="project" value="UniProtKB-SubCell"/>
</dbReference>
<comment type="subcellular location">
    <subcellularLocation>
        <location evidence="1">Cell membrane</location>
        <topology evidence="1">Multi-pass membrane protein</topology>
    </subcellularLocation>
</comment>
<dbReference type="InterPro" id="IPR003593">
    <property type="entry name" value="AAA+_ATPase"/>
</dbReference>
<dbReference type="InterPro" id="IPR003439">
    <property type="entry name" value="ABC_transporter-like_ATP-bd"/>
</dbReference>
<feature type="transmembrane region" description="Helical" evidence="9">
    <location>
        <begin position="79"/>
        <end position="100"/>
    </location>
</feature>
<keyword evidence="7 9" id="KW-1133">Transmembrane helix</keyword>
<dbReference type="EMBL" id="LN879502">
    <property type="protein sequence ID" value="CUI15925.1"/>
    <property type="molecule type" value="Genomic_DNA"/>
</dbReference>
<dbReference type="FunFam" id="3.40.50.300:FF:000221">
    <property type="entry name" value="Multidrug ABC transporter ATP-binding protein"/>
    <property type="match status" value="1"/>
</dbReference>
<dbReference type="InterPro" id="IPR027417">
    <property type="entry name" value="P-loop_NTPase"/>
</dbReference>
<feature type="transmembrane region" description="Helical" evidence="9">
    <location>
        <begin position="182"/>
        <end position="201"/>
    </location>
</feature>
<reference evidence="13" key="1">
    <citation type="submission" date="2015-09" db="EMBL/GenBank/DDBJ databases">
        <authorList>
            <person name="Bertelli C."/>
        </authorList>
    </citation>
    <scope>NUCLEOTIDE SEQUENCE [LARGE SCALE GENOMIC DNA]</scope>
    <source>
        <strain evidence="13">KNic</strain>
    </source>
</reference>
<keyword evidence="4 9" id="KW-0812">Transmembrane</keyword>
<dbReference type="Pfam" id="PF00664">
    <property type="entry name" value="ABC_membrane"/>
    <property type="match status" value="1"/>
</dbReference>
<evidence type="ECO:0000256" key="7">
    <source>
        <dbReference type="ARBA" id="ARBA00022989"/>
    </source>
</evidence>
<name>A0A0U5JDH7_9BACT</name>
<dbReference type="SUPFAM" id="SSF90123">
    <property type="entry name" value="ABC transporter transmembrane region"/>
    <property type="match status" value="1"/>
</dbReference>
<dbReference type="SUPFAM" id="SSF52540">
    <property type="entry name" value="P-loop containing nucleoside triphosphate hydrolases"/>
    <property type="match status" value="1"/>
</dbReference>
<evidence type="ECO:0000256" key="2">
    <source>
        <dbReference type="ARBA" id="ARBA00022448"/>
    </source>
</evidence>
<evidence type="ECO:0000313" key="12">
    <source>
        <dbReference type="EMBL" id="CUI15925.1"/>
    </source>
</evidence>
<dbReference type="PANTHER" id="PTHR43394:SF1">
    <property type="entry name" value="ATP-BINDING CASSETTE SUB-FAMILY B MEMBER 10, MITOCHONDRIAL"/>
    <property type="match status" value="1"/>
</dbReference>
<dbReference type="Pfam" id="PF00005">
    <property type="entry name" value="ABC_tran"/>
    <property type="match status" value="1"/>
</dbReference>